<feature type="domain" description="C2H2-type" evidence="13">
    <location>
        <begin position="131"/>
        <end position="156"/>
    </location>
</feature>
<evidence type="ECO:0000256" key="3">
    <source>
        <dbReference type="ARBA" id="ARBA00022737"/>
    </source>
</evidence>
<dbReference type="PANTHER" id="PTHR16515:SF57">
    <property type="entry name" value="ZINC FINGER PROTEIN 154-LIKE"/>
    <property type="match status" value="1"/>
</dbReference>
<name>A0A1Q3ACZ2_ZYGRO</name>
<evidence type="ECO:0000256" key="10">
    <source>
        <dbReference type="ARBA" id="ARBA00040434"/>
    </source>
</evidence>
<keyword evidence="8" id="KW-0804">Transcription</keyword>
<feature type="region of interest" description="Disordered" evidence="12">
    <location>
        <begin position="290"/>
        <end position="312"/>
    </location>
</feature>
<evidence type="ECO:0000313" key="14">
    <source>
        <dbReference type="EMBL" id="GAV53528.1"/>
    </source>
</evidence>
<dbReference type="GO" id="GO:0003677">
    <property type="term" value="F:DNA binding"/>
    <property type="evidence" value="ECO:0007669"/>
    <property type="project" value="UniProtKB-KW"/>
</dbReference>
<dbReference type="EMBL" id="BDGX01000037">
    <property type="protein sequence ID" value="GAV53528.1"/>
    <property type="molecule type" value="Genomic_DNA"/>
</dbReference>
<evidence type="ECO:0000259" key="13">
    <source>
        <dbReference type="PROSITE" id="PS50157"/>
    </source>
</evidence>
<evidence type="ECO:0000256" key="1">
    <source>
        <dbReference type="ARBA" id="ARBA00004123"/>
    </source>
</evidence>
<dbReference type="GO" id="GO:0005634">
    <property type="term" value="C:nucleus"/>
    <property type="evidence" value="ECO:0007669"/>
    <property type="project" value="UniProtKB-SubCell"/>
</dbReference>
<keyword evidence="2" id="KW-0479">Metal-binding</keyword>
<feature type="compositionally biased region" description="Basic and acidic residues" evidence="12">
    <location>
        <begin position="290"/>
        <end position="307"/>
    </location>
</feature>
<accession>A0A1Q3ACZ2</accession>
<dbReference type="OrthoDB" id="4748970at2759"/>
<dbReference type="SMART" id="SM00355">
    <property type="entry name" value="ZnF_C2H2"/>
    <property type="match status" value="9"/>
</dbReference>
<protein>
    <recommendedName>
        <fullName evidence="10">Transcription factor IIIA</fullName>
    </recommendedName>
</protein>
<organism evidence="14 15">
    <name type="scientific">Zygosaccharomyces rouxii</name>
    <dbReference type="NCBI Taxonomy" id="4956"/>
    <lineage>
        <taxon>Eukaryota</taxon>
        <taxon>Fungi</taxon>
        <taxon>Dikarya</taxon>
        <taxon>Ascomycota</taxon>
        <taxon>Saccharomycotina</taxon>
        <taxon>Saccharomycetes</taxon>
        <taxon>Saccharomycetales</taxon>
        <taxon>Saccharomycetaceae</taxon>
        <taxon>Zygosaccharomyces</taxon>
    </lineage>
</organism>
<dbReference type="AlphaFoldDB" id="A0A1Q3ACZ2"/>
<comment type="caution">
    <text evidence="14">The sequence shown here is derived from an EMBL/GenBank/DDBJ whole genome shotgun (WGS) entry which is preliminary data.</text>
</comment>
<keyword evidence="6" id="KW-0805">Transcription regulation</keyword>
<dbReference type="InterPro" id="IPR013087">
    <property type="entry name" value="Znf_C2H2_type"/>
</dbReference>
<feature type="domain" description="C2H2-type" evidence="13">
    <location>
        <begin position="46"/>
        <end position="76"/>
    </location>
</feature>
<evidence type="ECO:0000256" key="4">
    <source>
        <dbReference type="ARBA" id="ARBA00022771"/>
    </source>
</evidence>
<feature type="compositionally biased region" description="Low complexity" evidence="12">
    <location>
        <begin position="21"/>
        <end position="42"/>
    </location>
</feature>
<dbReference type="PROSITE" id="PS00028">
    <property type="entry name" value="ZINC_FINGER_C2H2_1"/>
    <property type="match status" value="8"/>
</dbReference>
<dbReference type="FunFam" id="3.30.160.60:FF:000145">
    <property type="entry name" value="Zinc finger protein 574"/>
    <property type="match status" value="1"/>
</dbReference>
<keyword evidence="9" id="KW-0539">Nucleus</keyword>
<evidence type="ECO:0000256" key="5">
    <source>
        <dbReference type="ARBA" id="ARBA00022833"/>
    </source>
</evidence>
<dbReference type="GO" id="GO:0008270">
    <property type="term" value="F:zinc ion binding"/>
    <property type="evidence" value="ECO:0007669"/>
    <property type="project" value="UniProtKB-KW"/>
</dbReference>
<evidence type="ECO:0000256" key="11">
    <source>
        <dbReference type="PROSITE-ProRule" id="PRU00042"/>
    </source>
</evidence>
<evidence type="ECO:0000256" key="12">
    <source>
        <dbReference type="SAM" id="MobiDB-lite"/>
    </source>
</evidence>
<dbReference type="Gene3D" id="3.30.160.60">
    <property type="entry name" value="Classic Zinc Finger"/>
    <property type="match status" value="6"/>
</dbReference>
<proteinExistence type="predicted"/>
<evidence type="ECO:0000256" key="6">
    <source>
        <dbReference type="ARBA" id="ARBA00023015"/>
    </source>
</evidence>
<dbReference type="PANTHER" id="PTHR16515">
    <property type="entry name" value="PR DOMAIN ZINC FINGER PROTEIN"/>
    <property type="match status" value="1"/>
</dbReference>
<dbReference type="Proteomes" id="UP000187013">
    <property type="component" value="Unassembled WGS sequence"/>
</dbReference>
<feature type="domain" description="C2H2-type" evidence="13">
    <location>
        <begin position="105"/>
        <end position="132"/>
    </location>
</feature>
<dbReference type="SUPFAM" id="SSF57667">
    <property type="entry name" value="beta-beta-alpha zinc fingers"/>
    <property type="match status" value="3"/>
</dbReference>
<feature type="region of interest" description="Disordered" evidence="12">
    <location>
        <begin position="16"/>
        <end position="42"/>
    </location>
</feature>
<dbReference type="PROSITE" id="PS50157">
    <property type="entry name" value="ZINC_FINGER_C2H2_2"/>
    <property type="match status" value="5"/>
</dbReference>
<dbReference type="Pfam" id="PF00096">
    <property type="entry name" value="zf-C2H2"/>
    <property type="match status" value="3"/>
</dbReference>
<dbReference type="GO" id="GO:0010468">
    <property type="term" value="P:regulation of gene expression"/>
    <property type="evidence" value="ECO:0007669"/>
    <property type="project" value="TreeGrafter"/>
</dbReference>
<dbReference type="InterPro" id="IPR050331">
    <property type="entry name" value="Zinc_finger"/>
</dbReference>
<sequence>MIPGLAELRSWQQGSKTELESVPGSPQSVRSVSSLSSSSSSRPKIYFCDYEGCNKSFARPSTLTEHQDVVHRGIRPFKCNQCEESFTKQIHLERHLWLHTDERPFHCSQCGKGVVTQQHLKRHEITHTKSFKCTYPGCNEAFYRHPTLRSHILSTHRKLICEHCNKELKSPAALRHHETKFHNPNVVNPYQCTFTSCAQGFKTWTALQLHIKNDHPKLRCGICNKPCVGEQGLKMHMKVHDETLVAKNWKCSICDGVTFAKKNELISHFEDNHRDKLPPPSVAQSILPRKENETSFNELSDHNSEQRRGRKRKISELEHAQQNLEQYFVEGKSGMELLLNTIGRKKQCYYEKCYRTFKTEERYQQHIEKHKIHDLKMKVLQDKQEEEKLRNGNDNGNVNVTENSGKVVEN</sequence>
<keyword evidence="4 11" id="KW-0863">Zinc-finger</keyword>
<feature type="domain" description="C2H2-type" evidence="13">
    <location>
        <begin position="190"/>
        <end position="220"/>
    </location>
</feature>
<keyword evidence="5" id="KW-0862">Zinc</keyword>
<feature type="domain" description="C2H2-type" evidence="13">
    <location>
        <begin position="77"/>
        <end position="104"/>
    </location>
</feature>
<evidence type="ECO:0000256" key="7">
    <source>
        <dbReference type="ARBA" id="ARBA00023125"/>
    </source>
</evidence>
<dbReference type="FunFam" id="3.30.160.60:FF:002391">
    <property type="entry name" value="Transcription factor IIIA"/>
    <property type="match status" value="1"/>
</dbReference>
<reference evidence="14 15" key="1">
    <citation type="submission" date="2016-08" db="EMBL/GenBank/DDBJ databases">
        <title>Draft genome sequence of allopolyploid Zygosaccharomyces rouxii.</title>
        <authorList>
            <person name="Watanabe J."/>
            <person name="Uehara K."/>
            <person name="Mogi Y."/>
            <person name="Tsukioka Y."/>
        </authorList>
    </citation>
    <scope>NUCLEOTIDE SEQUENCE [LARGE SCALE GENOMIC DNA]</scope>
    <source>
        <strain evidence="14 15">NBRC 110957</strain>
    </source>
</reference>
<keyword evidence="3" id="KW-0677">Repeat</keyword>
<feature type="region of interest" description="Disordered" evidence="12">
    <location>
        <begin position="384"/>
        <end position="410"/>
    </location>
</feature>
<evidence type="ECO:0000256" key="9">
    <source>
        <dbReference type="ARBA" id="ARBA00023242"/>
    </source>
</evidence>
<evidence type="ECO:0000256" key="8">
    <source>
        <dbReference type="ARBA" id="ARBA00023163"/>
    </source>
</evidence>
<evidence type="ECO:0000256" key="2">
    <source>
        <dbReference type="ARBA" id="ARBA00022723"/>
    </source>
</evidence>
<dbReference type="InterPro" id="IPR036236">
    <property type="entry name" value="Znf_C2H2_sf"/>
</dbReference>
<feature type="compositionally biased region" description="Polar residues" evidence="12">
    <location>
        <begin position="392"/>
        <end position="404"/>
    </location>
</feature>
<comment type="subcellular location">
    <subcellularLocation>
        <location evidence="1">Nucleus</location>
    </subcellularLocation>
</comment>
<keyword evidence="7" id="KW-0238">DNA-binding</keyword>
<gene>
    <name evidence="14" type="ORF">ZYGR_0AK00300</name>
</gene>
<evidence type="ECO:0000313" key="15">
    <source>
        <dbReference type="Proteomes" id="UP000187013"/>
    </source>
</evidence>